<dbReference type="Proteomes" id="UP001642260">
    <property type="component" value="Unassembled WGS sequence"/>
</dbReference>
<gene>
    <name evidence="2" type="ORF">ERUC_LOCUS31195</name>
</gene>
<feature type="compositionally biased region" description="Basic residues" evidence="1">
    <location>
        <begin position="98"/>
        <end position="117"/>
    </location>
</feature>
<dbReference type="AlphaFoldDB" id="A0ABC8L6U3"/>
<evidence type="ECO:0000313" key="3">
    <source>
        <dbReference type="Proteomes" id="UP001642260"/>
    </source>
</evidence>
<sequence>MDLDEDHLPMYPSIATLDIHGVEADPNLVVTALIPLESQPQPGWGVWPDVCDDPEVSYMEQLIADRQPFTKSMWPGGDTSEPFIIFPTVVEIIPPKNRTTRSRKPQGNHLKLRHSNKKASSSRNQRRISTYFSKAAAPNSQHEQLLGILTDLSSNYSKLHEEYQSLHKLLKRRKRRRHCKRSSFHSLLASSKTCTRSDKGTQTDPAQHYVQKQCSPIVPVQTSDASANIVVSLHHLVSNFSMKSSSLSLCLLQLRSSMEVDDPAEHSPLISQYGAQHYVQKQCSPIVPVQTSDTVEITPEHNKFPVHNTGVINSQLHQPSLELVQGSPNTCSALYDTSPAPLNLVDSPAPDPTSPIFAHNHMNSPILGDPITPTQPKYDSSAHTASRRACLFPLSPLLFTPENSPNKSSDKISGFAVHAASLNAFSATATSKPTVSTSLNTEEAVEVSDGSPARHAPSHLPCMEENYVAKELYRCPTIPAPDLICPLPQIQWDIFERSISKFGDAFHITRTNFAFSNKFLLDLAVPQEWTTTYMETEPHLFKWEDEAFLDEIKLVDAKRLDLLHDVQQISKSFREQLAAQESRLEDMKQEFDAKFEAVNIKHSDLLKVSQGLDGQPILLNTPTTAVHTGSMQNIAVTIAVLGAMAWFYFKLA</sequence>
<accession>A0ABC8L6U3</accession>
<comment type="caution">
    <text evidence="2">The sequence shown here is derived from an EMBL/GenBank/DDBJ whole genome shotgun (WGS) entry which is preliminary data.</text>
</comment>
<reference evidence="2 3" key="1">
    <citation type="submission" date="2022-03" db="EMBL/GenBank/DDBJ databases">
        <authorList>
            <person name="Macdonald S."/>
            <person name="Ahmed S."/>
            <person name="Newling K."/>
        </authorList>
    </citation>
    <scope>NUCLEOTIDE SEQUENCE [LARGE SCALE GENOMIC DNA]</scope>
</reference>
<keyword evidence="3" id="KW-1185">Reference proteome</keyword>
<feature type="region of interest" description="Disordered" evidence="1">
    <location>
        <begin position="95"/>
        <end position="125"/>
    </location>
</feature>
<organism evidence="2 3">
    <name type="scientific">Eruca vesicaria subsp. sativa</name>
    <name type="common">Garden rocket</name>
    <name type="synonym">Eruca sativa</name>
    <dbReference type="NCBI Taxonomy" id="29727"/>
    <lineage>
        <taxon>Eukaryota</taxon>
        <taxon>Viridiplantae</taxon>
        <taxon>Streptophyta</taxon>
        <taxon>Embryophyta</taxon>
        <taxon>Tracheophyta</taxon>
        <taxon>Spermatophyta</taxon>
        <taxon>Magnoliopsida</taxon>
        <taxon>eudicotyledons</taxon>
        <taxon>Gunneridae</taxon>
        <taxon>Pentapetalae</taxon>
        <taxon>rosids</taxon>
        <taxon>malvids</taxon>
        <taxon>Brassicales</taxon>
        <taxon>Brassicaceae</taxon>
        <taxon>Brassiceae</taxon>
        <taxon>Eruca</taxon>
    </lineage>
</organism>
<protein>
    <submittedName>
        <fullName evidence="2">Uncharacterized protein</fullName>
    </submittedName>
</protein>
<proteinExistence type="predicted"/>
<name>A0ABC8L6U3_ERUVS</name>
<evidence type="ECO:0000256" key="1">
    <source>
        <dbReference type="SAM" id="MobiDB-lite"/>
    </source>
</evidence>
<dbReference type="EMBL" id="CAKOAT010419598">
    <property type="protein sequence ID" value="CAH8369603.1"/>
    <property type="molecule type" value="Genomic_DNA"/>
</dbReference>
<evidence type="ECO:0000313" key="2">
    <source>
        <dbReference type="EMBL" id="CAH8369603.1"/>
    </source>
</evidence>